<organism evidence="2 3">
    <name type="scientific">Citrobacter enshiensis</name>
    <dbReference type="NCBI Taxonomy" id="2971264"/>
    <lineage>
        <taxon>Bacteria</taxon>
        <taxon>Pseudomonadati</taxon>
        <taxon>Pseudomonadota</taxon>
        <taxon>Gammaproteobacteria</taxon>
        <taxon>Enterobacterales</taxon>
        <taxon>Enterobacteriaceae</taxon>
        <taxon>Citrobacter</taxon>
    </lineage>
</organism>
<name>A0ABT8PW17_9ENTR</name>
<sequence>MKKIILFALLILQIPITGYSAAAPSIDDLIQAEKRYSQTKQDILSDTITKAQSGDIESQKVLGILYNEGTTGVINRDKAIYWFNLAANQGDAAAEFYLGLISQKGDKNTPPDYQNAITWYEKAANQGNIQAQVNCANIYQFGPKEFQNLDKAKFWLTKAAEKGDPIAHANLGIIASVAENYEEAASHLKFAAEKGDRIGQYNYGTLFLAGSGVPEDMQQAKYWFEKSAAQNLPDAQISLGRIYAWGFDAKGVDKEKALYWLNKAKAEGAISDEKINAIMAKKLD</sequence>
<protein>
    <submittedName>
        <fullName evidence="2">Tetratricopeptide repeat protein</fullName>
    </submittedName>
</protein>
<feature type="signal peptide" evidence="1">
    <location>
        <begin position="1"/>
        <end position="22"/>
    </location>
</feature>
<dbReference type="InterPro" id="IPR011990">
    <property type="entry name" value="TPR-like_helical_dom_sf"/>
</dbReference>
<dbReference type="SMART" id="SM00671">
    <property type="entry name" value="SEL1"/>
    <property type="match status" value="6"/>
</dbReference>
<dbReference type="InterPro" id="IPR006597">
    <property type="entry name" value="Sel1-like"/>
</dbReference>
<dbReference type="Gene3D" id="1.25.40.10">
    <property type="entry name" value="Tetratricopeptide repeat domain"/>
    <property type="match status" value="2"/>
</dbReference>
<comment type="caution">
    <text evidence="2">The sequence shown here is derived from an EMBL/GenBank/DDBJ whole genome shotgun (WGS) entry which is preliminary data.</text>
</comment>
<dbReference type="InterPro" id="IPR050767">
    <property type="entry name" value="Sel1_AlgK"/>
</dbReference>
<keyword evidence="3" id="KW-1185">Reference proteome</keyword>
<gene>
    <name evidence="2" type="ORF">Q0A17_14180</name>
</gene>
<dbReference type="EMBL" id="JAUJYW010000005">
    <property type="protein sequence ID" value="MDN8600548.1"/>
    <property type="molecule type" value="Genomic_DNA"/>
</dbReference>
<dbReference type="SUPFAM" id="SSF81901">
    <property type="entry name" value="HCP-like"/>
    <property type="match status" value="1"/>
</dbReference>
<keyword evidence="1" id="KW-0732">Signal</keyword>
<evidence type="ECO:0000313" key="3">
    <source>
        <dbReference type="Proteomes" id="UP001174867"/>
    </source>
</evidence>
<dbReference type="Proteomes" id="UP001174867">
    <property type="component" value="Unassembled WGS sequence"/>
</dbReference>
<accession>A0ABT8PW17</accession>
<evidence type="ECO:0000256" key="1">
    <source>
        <dbReference type="SAM" id="SignalP"/>
    </source>
</evidence>
<dbReference type="PANTHER" id="PTHR11102:SF160">
    <property type="entry name" value="ERAD-ASSOCIATED E3 UBIQUITIN-PROTEIN LIGASE COMPONENT HRD3"/>
    <property type="match status" value="1"/>
</dbReference>
<proteinExistence type="predicted"/>
<dbReference type="PANTHER" id="PTHR11102">
    <property type="entry name" value="SEL-1-LIKE PROTEIN"/>
    <property type="match status" value="1"/>
</dbReference>
<reference evidence="2 3" key="1">
    <citation type="submission" date="2023-07" db="EMBL/GenBank/DDBJ databases">
        <title>Citrobacter selenititolerans sp. nov., isolated from seleniferous soil.</title>
        <authorList>
            <person name="Zhang S."/>
            <person name="Li K."/>
            <person name="Peng J."/>
            <person name="Wang H."/>
            <person name="Sun J."/>
            <person name="Guo Y."/>
        </authorList>
    </citation>
    <scope>NUCLEOTIDE SEQUENCE [LARGE SCALE GENOMIC DNA]</scope>
    <source>
        <strain evidence="2 3">S2-9</strain>
    </source>
</reference>
<feature type="chain" id="PRO_5046981664" evidence="1">
    <location>
        <begin position="23"/>
        <end position="284"/>
    </location>
</feature>
<dbReference type="RefSeq" id="WP_301699637.1">
    <property type="nucleotide sequence ID" value="NZ_JAUJYW010000005.1"/>
</dbReference>
<dbReference type="Pfam" id="PF08238">
    <property type="entry name" value="Sel1"/>
    <property type="match status" value="6"/>
</dbReference>
<evidence type="ECO:0000313" key="2">
    <source>
        <dbReference type="EMBL" id="MDN8600548.1"/>
    </source>
</evidence>